<organism evidence="1 2">
    <name type="scientific">Levilactobacillus bambusae</name>
    <dbReference type="NCBI Taxonomy" id="2024736"/>
    <lineage>
        <taxon>Bacteria</taxon>
        <taxon>Bacillati</taxon>
        <taxon>Bacillota</taxon>
        <taxon>Bacilli</taxon>
        <taxon>Lactobacillales</taxon>
        <taxon>Lactobacillaceae</taxon>
        <taxon>Levilactobacillus</taxon>
    </lineage>
</organism>
<dbReference type="Proteomes" id="UP000245080">
    <property type="component" value="Unassembled WGS sequence"/>
</dbReference>
<name>A0A2V1MXC7_9LACO</name>
<protein>
    <submittedName>
        <fullName evidence="1">Uncharacterized protein</fullName>
    </submittedName>
</protein>
<accession>A0A2V1MXC7</accession>
<dbReference type="RefSeq" id="WP_109250930.1">
    <property type="nucleotide sequence ID" value="NZ_QCXQ01000006.1"/>
</dbReference>
<dbReference type="AlphaFoldDB" id="A0A2V1MXC7"/>
<sequence length="64" mass="7330">MLKQIDQGHEREAFKQVVNVAKGYGAKVVDRTSLRHFNDAVNEERAIIAEARQRHQRASLQSVE</sequence>
<comment type="caution">
    <text evidence="1">The sequence shown here is derived from an EMBL/GenBank/DDBJ whole genome shotgun (WGS) entry which is preliminary data.</text>
</comment>
<dbReference type="EMBL" id="QCXQ01000006">
    <property type="protein sequence ID" value="PWF99472.1"/>
    <property type="molecule type" value="Genomic_DNA"/>
</dbReference>
<evidence type="ECO:0000313" key="1">
    <source>
        <dbReference type="EMBL" id="PWF99472.1"/>
    </source>
</evidence>
<evidence type="ECO:0000313" key="2">
    <source>
        <dbReference type="Proteomes" id="UP000245080"/>
    </source>
</evidence>
<gene>
    <name evidence="1" type="ORF">DCM90_08465</name>
</gene>
<proteinExistence type="predicted"/>
<reference evidence="1 2" key="1">
    <citation type="journal article" date="2018" name="Int. J. Syst. Evol. Microbiol.">
        <title>Lactobacillus bambusae sp. nov., isolated from a traditional fermented Ma-bamboo shoots of Taiwan.</title>
        <authorList>
            <person name="Wang L.-T."/>
        </authorList>
    </citation>
    <scope>NUCLEOTIDE SEQUENCE [LARGE SCALE GENOMIC DNA]</scope>
    <source>
        <strain evidence="1 2">BS-W1</strain>
    </source>
</reference>
<keyword evidence="2" id="KW-1185">Reference proteome</keyword>